<dbReference type="Gene3D" id="3.40.630.30">
    <property type="match status" value="1"/>
</dbReference>
<dbReference type="PROSITE" id="PS51186">
    <property type="entry name" value="GNAT"/>
    <property type="match status" value="1"/>
</dbReference>
<dbReference type="InterPro" id="IPR052523">
    <property type="entry name" value="Trichothecene_AcTrans"/>
</dbReference>
<dbReference type="Proteomes" id="UP000324767">
    <property type="component" value="Unassembled WGS sequence"/>
</dbReference>
<reference evidence="4" key="2">
    <citation type="submission" date="2017-03" db="EMBL/GenBank/DDBJ databases">
        <authorList>
            <person name="Sharma R."/>
            <person name="Thines M."/>
        </authorList>
    </citation>
    <scope>NUCLEOTIDE SEQUENCE [LARGE SCALE GENOMIC DNA]</scope>
</reference>
<dbReference type="AlphaFoldDB" id="A0A1W5CY78"/>
<evidence type="ECO:0000313" key="4">
    <source>
        <dbReference type="Proteomes" id="UP000192927"/>
    </source>
</evidence>
<name>A0A1W5CY78_9LECA</name>
<dbReference type="GO" id="GO:0016747">
    <property type="term" value="F:acyltransferase activity, transferring groups other than amino-acyl groups"/>
    <property type="evidence" value="ECO:0007669"/>
    <property type="project" value="InterPro"/>
</dbReference>
<dbReference type="Pfam" id="PF00583">
    <property type="entry name" value="Acetyltransf_1"/>
    <property type="match status" value="1"/>
</dbReference>
<dbReference type="InterPro" id="IPR000182">
    <property type="entry name" value="GNAT_dom"/>
</dbReference>
<dbReference type="SUPFAM" id="SSF55729">
    <property type="entry name" value="Acyl-CoA N-acyltransferases (Nat)"/>
    <property type="match status" value="1"/>
</dbReference>
<evidence type="ECO:0000313" key="5">
    <source>
        <dbReference type="Proteomes" id="UP000324767"/>
    </source>
</evidence>
<reference evidence="3" key="1">
    <citation type="submission" date="2017-03" db="EMBL/GenBank/DDBJ databases">
        <authorList>
            <person name="Afonso C.L."/>
            <person name="Miller P.J."/>
            <person name="Scott M.A."/>
            <person name="Spackman E."/>
            <person name="Goraichik I."/>
            <person name="Dimitrov K.M."/>
            <person name="Suarez D.L."/>
            <person name="Swayne D.E."/>
        </authorList>
    </citation>
    <scope>NUCLEOTIDE SEQUENCE [LARGE SCALE GENOMIC DNA]</scope>
</reference>
<proteinExistence type="predicted"/>
<dbReference type="Proteomes" id="UP000192927">
    <property type="component" value="Unassembled WGS sequence"/>
</dbReference>
<dbReference type="OrthoDB" id="4738875at2759"/>
<sequence length="262" mass="29147">MPLLLSIASEADMDELTKTQFAAFYPHEVFHDILWPGPPTSENLAKSKNRQLAWMAADGHSTYLKVTDTGTGEIVAGAKWCVYDKDPNRSAVLTVDWYGDEGSEDRAYAQYLIDEFNGRRTERMKGSYCLLDICFCNPTHHRRGAGAQLVKWGCDRADEMGVQAFVEATLTGRRLYEKHGFVVTEAVDLKAERWPDRPLIQYLFMHRPARGKGNGKVTEDDTNGVNDLKSVERVNEANGVADVDVLVNGNGTNGVYDADGHA</sequence>
<feature type="domain" description="N-acetyltransferase" evidence="1">
    <location>
        <begin position="61"/>
        <end position="210"/>
    </location>
</feature>
<reference evidence="2 5" key="3">
    <citation type="submission" date="2019-09" db="EMBL/GenBank/DDBJ databases">
        <title>The hologenome of the rock-dwelling lichen Lasallia pustulata.</title>
        <authorList>
            <person name="Greshake Tzovaras B."/>
            <person name="Segers F."/>
            <person name="Bicker A."/>
            <person name="Dal Grande F."/>
            <person name="Otte J."/>
            <person name="Hankeln T."/>
            <person name="Schmitt I."/>
            <person name="Ebersberger I."/>
        </authorList>
    </citation>
    <scope>NUCLEOTIDE SEQUENCE [LARGE SCALE GENOMIC DNA]</scope>
    <source>
        <strain evidence="2">A1-1</strain>
    </source>
</reference>
<protein>
    <submittedName>
        <fullName evidence="3">GNAT domain</fullName>
    </submittedName>
</protein>
<accession>A0A1W5CY78</accession>
<evidence type="ECO:0000259" key="1">
    <source>
        <dbReference type="PROSITE" id="PS51186"/>
    </source>
</evidence>
<evidence type="ECO:0000313" key="3">
    <source>
        <dbReference type="EMBL" id="SLM35833.1"/>
    </source>
</evidence>
<gene>
    <name evidence="2" type="ORF">FRX48_03753</name>
</gene>
<evidence type="ECO:0000313" key="2">
    <source>
        <dbReference type="EMBL" id="KAA6412761.1"/>
    </source>
</evidence>
<organism evidence="3 4">
    <name type="scientific">Lasallia pustulata</name>
    <dbReference type="NCBI Taxonomy" id="136370"/>
    <lineage>
        <taxon>Eukaryota</taxon>
        <taxon>Fungi</taxon>
        <taxon>Dikarya</taxon>
        <taxon>Ascomycota</taxon>
        <taxon>Pezizomycotina</taxon>
        <taxon>Lecanoromycetes</taxon>
        <taxon>OSLEUM clade</taxon>
        <taxon>Umbilicariomycetidae</taxon>
        <taxon>Umbilicariales</taxon>
        <taxon>Umbilicariaceae</taxon>
        <taxon>Lasallia</taxon>
    </lineage>
</organism>
<dbReference type="InterPro" id="IPR016181">
    <property type="entry name" value="Acyl_CoA_acyltransferase"/>
</dbReference>
<keyword evidence="4" id="KW-1185">Reference proteome</keyword>
<dbReference type="PANTHER" id="PTHR42791">
    <property type="entry name" value="GNAT FAMILY ACETYLTRANSFERASE"/>
    <property type="match status" value="1"/>
</dbReference>
<dbReference type="PANTHER" id="PTHR42791:SF14">
    <property type="entry name" value="N-ACETYLTRANSFERASE DOMAIN-CONTAINING PROTEIN"/>
    <property type="match status" value="1"/>
</dbReference>
<dbReference type="EMBL" id="FWEW01000824">
    <property type="protein sequence ID" value="SLM35833.1"/>
    <property type="molecule type" value="Genomic_DNA"/>
</dbReference>
<dbReference type="EMBL" id="VXIT01000005">
    <property type="protein sequence ID" value="KAA6412761.1"/>
    <property type="molecule type" value="Genomic_DNA"/>
</dbReference>